<keyword evidence="6 10" id="KW-0735">Signal-anchor</keyword>
<name>A0A1E7QKZ9_WOLPI</name>
<organism evidence="11 12">
    <name type="scientific">Wolbachia pipientis</name>
    <dbReference type="NCBI Taxonomy" id="955"/>
    <lineage>
        <taxon>Bacteria</taxon>
        <taxon>Pseudomonadati</taxon>
        <taxon>Pseudomonadota</taxon>
        <taxon>Alphaproteobacteria</taxon>
        <taxon>Rickettsiales</taxon>
        <taxon>Anaplasmataceae</taxon>
        <taxon>Wolbachieae</taxon>
        <taxon>Wolbachia</taxon>
    </lineage>
</organism>
<evidence type="ECO:0000256" key="2">
    <source>
        <dbReference type="ARBA" id="ARBA00004382"/>
    </source>
</evidence>
<evidence type="ECO:0000256" key="1">
    <source>
        <dbReference type="ARBA" id="ARBA00004007"/>
    </source>
</evidence>
<feature type="topological domain" description="Cytoplasmic" evidence="10">
    <location>
        <begin position="1"/>
        <end position="2"/>
    </location>
</feature>
<dbReference type="AlphaFoldDB" id="A0A1E7QKZ9"/>
<dbReference type="InterPro" id="IPR023471">
    <property type="entry name" value="CtaG/Cox11_dom_sf"/>
</dbReference>
<evidence type="ECO:0000256" key="8">
    <source>
        <dbReference type="ARBA" id="ARBA00023008"/>
    </source>
</evidence>
<gene>
    <name evidence="10" type="primary">ctaG</name>
    <name evidence="11" type="ORF">BIY23_00870</name>
</gene>
<dbReference type="HAMAP" id="MF_00155">
    <property type="entry name" value="CtaG"/>
    <property type="match status" value="1"/>
</dbReference>
<dbReference type="NCBIfam" id="NF003465">
    <property type="entry name" value="PRK05089.1"/>
    <property type="match status" value="1"/>
</dbReference>
<dbReference type="GO" id="GO:0005886">
    <property type="term" value="C:plasma membrane"/>
    <property type="evidence" value="ECO:0007669"/>
    <property type="project" value="UniProtKB-SubCell"/>
</dbReference>
<keyword evidence="8 10" id="KW-0186">Copper</keyword>
<evidence type="ECO:0000313" key="11">
    <source>
        <dbReference type="EMBL" id="OEY87026.1"/>
    </source>
</evidence>
<dbReference type="EMBL" id="MJMG01000001">
    <property type="protein sequence ID" value="OEY87026.1"/>
    <property type="molecule type" value="Genomic_DNA"/>
</dbReference>
<comment type="subcellular location">
    <subcellularLocation>
        <location evidence="2 10">Cell inner membrane</location>
        <topology evidence="2 10">Single-pass type II membrane protein</topology>
        <orientation evidence="2 10">Periplasmic side</orientation>
    </subcellularLocation>
</comment>
<reference evidence="11 12" key="1">
    <citation type="submission" date="2016-09" db="EMBL/GenBank/DDBJ databases">
        <title>Genomic evidence for plant-parasitic nematodes as the earliest Wolbachia hosts.</title>
        <authorList>
            <person name="Brown A.M."/>
            <person name="Wasala S.K."/>
            <person name="Howe D.K."/>
            <person name="Peetz A.B."/>
            <person name="Zasada I.A."/>
            <person name="Denver D.R."/>
        </authorList>
    </citation>
    <scope>NUCLEOTIDE SEQUENCE [LARGE SCALE GENOMIC DNA]</scope>
    <source>
        <strain evidence="12">wPpe</strain>
    </source>
</reference>
<evidence type="ECO:0000256" key="5">
    <source>
        <dbReference type="ARBA" id="ARBA00022692"/>
    </source>
</evidence>
<evidence type="ECO:0000256" key="10">
    <source>
        <dbReference type="HAMAP-Rule" id="MF_00155"/>
    </source>
</evidence>
<dbReference type="InterPro" id="IPR007533">
    <property type="entry name" value="Cyt_c_oxidase_assmbl_CtaG"/>
</dbReference>
<protein>
    <recommendedName>
        <fullName evidence="4 10">Cytochrome c oxidase assembly protein CtaG</fullName>
    </recommendedName>
</protein>
<evidence type="ECO:0000256" key="6">
    <source>
        <dbReference type="ARBA" id="ARBA00022968"/>
    </source>
</evidence>
<sequence length="155" mass="17679">MLCLAYASVPLYSIFCKATGYGGTIRQVNNVTAYTTDQKIRVYFSADVIPDLPWKFTPEVTYIDVKMGEENLAFYYTENLSEYPVSGIAVYNVAPFKAGKYFNKIACFCFNEQVLLPKQKTVMPVSFFIDPAIMLDNNTKNLSEITLSYTFFRLK</sequence>
<dbReference type="PIRSF" id="PIRSF005413">
    <property type="entry name" value="COX11"/>
    <property type="match status" value="1"/>
</dbReference>
<comment type="similarity">
    <text evidence="3 10">Belongs to the COX11/CtaG family.</text>
</comment>
<dbReference type="Proteomes" id="UP000175679">
    <property type="component" value="Unassembled WGS sequence"/>
</dbReference>
<keyword evidence="9 10" id="KW-0472">Membrane</keyword>
<dbReference type="SUPFAM" id="SSF110111">
    <property type="entry name" value="Ctag/Cox11"/>
    <property type="match status" value="1"/>
</dbReference>
<evidence type="ECO:0000256" key="7">
    <source>
        <dbReference type="ARBA" id="ARBA00022989"/>
    </source>
</evidence>
<keyword evidence="10" id="KW-0997">Cell inner membrane</keyword>
<dbReference type="GO" id="GO:0008535">
    <property type="term" value="P:respiratory chain complex IV assembly"/>
    <property type="evidence" value="ECO:0007669"/>
    <property type="project" value="UniProtKB-UniRule"/>
</dbReference>
<keyword evidence="5 10" id="KW-0812">Transmembrane</keyword>
<accession>A0A1E7QKZ9</accession>
<proteinExistence type="inferred from homology"/>
<dbReference type="Pfam" id="PF04442">
    <property type="entry name" value="CtaG_Cox11"/>
    <property type="match status" value="1"/>
</dbReference>
<evidence type="ECO:0000256" key="3">
    <source>
        <dbReference type="ARBA" id="ARBA00009620"/>
    </source>
</evidence>
<evidence type="ECO:0000313" key="12">
    <source>
        <dbReference type="Proteomes" id="UP000175679"/>
    </source>
</evidence>
<evidence type="ECO:0000256" key="4">
    <source>
        <dbReference type="ARBA" id="ARBA00015384"/>
    </source>
</evidence>
<dbReference type="PANTHER" id="PTHR21320:SF3">
    <property type="entry name" value="CYTOCHROME C OXIDASE ASSEMBLY PROTEIN COX11, MITOCHONDRIAL-RELATED"/>
    <property type="match status" value="1"/>
</dbReference>
<keyword evidence="10" id="KW-1003">Cell membrane</keyword>
<feature type="topological domain" description="Periplasmic" evidence="10">
    <location>
        <begin position="9"/>
        <end position="155"/>
    </location>
</feature>
<comment type="function">
    <text evidence="1 10">Exerts its effect at some terminal stage of cytochrome c oxidase synthesis, probably by being involved in the insertion of the copper B into subunit I.</text>
</comment>
<dbReference type="GO" id="GO:0005507">
    <property type="term" value="F:copper ion binding"/>
    <property type="evidence" value="ECO:0007669"/>
    <property type="project" value="InterPro"/>
</dbReference>
<dbReference type="Gene3D" id="2.60.370.10">
    <property type="entry name" value="Ctag/Cox11"/>
    <property type="match status" value="1"/>
</dbReference>
<keyword evidence="7 10" id="KW-1133">Transmembrane helix</keyword>
<keyword evidence="12" id="KW-1185">Reference proteome</keyword>
<dbReference type="FunFam" id="2.60.370.10:FF:000001">
    <property type="entry name" value="COX11 cytochrome c oxidase assembly homolog"/>
    <property type="match status" value="1"/>
</dbReference>
<dbReference type="PANTHER" id="PTHR21320">
    <property type="entry name" value="CYTOCHROME C OXIDASE ASSEMBLY PROTEIN COX11-RELATED"/>
    <property type="match status" value="1"/>
</dbReference>
<evidence type="ECO:0000256" key="9">
    <source>
        <dbReference type="ARBA" id="ARBA00023136"/>
    </source>
</evidence>
<comment type="caution">
    <text evidence="11">The sequence shown here is derived from an EMBL/GenBank/DDBJ whole genome shotgun (WGS) entry which is preliminary data.</text>
</comment>